<feature type="transmembrane region" description="Helical" evidence="5">
    <location>
        <begin position="9"/>
        <end position="26"/>
    </location>
</feature>
<organism evidence="6">
    <name type="scientific">Bacillus licheniformis</name>
    <dbReference type="NCBI Taxonomy" id="1402"/>
    <lineage>
        <taxon>Bacteria</taxon>
        <taxon>Bacillati</taxon>
        <taxon>Bacillota</taxon>
        <taxon>Bacilli</taxon>
        <taxon>Bacillales</taxon>
        <taxon>Bacillaceae</taxon>
        <taxon>Bacillus</taxon>
    </lineage>
</organism>
<dbReference type="PIR" id="JC4605">
    <property type="entry name" value="JC4605"/>
</dbReference>
<keyword evidence="3 5" id="KW-1133">Transmembrane helix</keyword>
<name>P70925_BACLI</name>
<feature type="transmembrane region" description="Helical" evidence="5">
    <location>
        <begin position="46"/>
        <end position="65"/>
    </location>
</feature>
<dbReference type="GO" id="GO:0016020">
    <property type="term" value="C:membrane"/>
    <property type="evidence" value="ECO:0007669"/>
    <property type="project" value="UniProtKB-SubCell"/>
</dbReference>
<dbReference type="AlphaFoldDB" id="P70925"/>
<proteinExistence type="predicted"/>
<evidence type="ECO:0000313" key="6">
    <source>
        <dbReference type="EMBL" id="BAA08562.1"/>
    </source>
</evidence>
<reference evidence="6" key="1">
    <citation type="journal article" date="1993" name="Mol. Gen. Genet.">
        <title>Molecular cloning, sequence analysis, and characterization of a new cell wall hydrolase, CwlL, of Bacillus licheniformis.</title>
        <authorList>
            <person name="Oda Y."/>
            <person name="Nakayama R."/>
            <person name="Kuroda A."/>
            <person name="Sekiguchi J."/>
        </authorList>
    </citation>
    <scope>NUCLEOTIDE SEQUENCE</scope>
    <source>
        <strain evidence="6">FD0120</strain>
    </source>
</reference>
<evidence type="ECO:0000256" key="3">
    <source>
        <dbReference type="ARBA" id="ARBA00022989"/>
    </source>
</evidence>
<evidence type="ECO:0000256" key="2">
    <source>
        <dbReference type="ARBA" id="ARBA00022692"/>
    </source>
</evidence>
<gene>
    <name evidence="6" type="primary">xpaG2</name>
</gene>
<accession>P70925</accession>
<reference evidence="6" key="2">
    <citation type="journal article" date="1996" name="Gene">
        <title>Cloning and sequencing of a new holin-encoding gene of Bacillus licheniformis.</title>
        <authorList>
            <person name="Kyogoku K."/>
            <person name="Sekiguchi J."/>
        </authorList>
    </citation>
    <scope>NUCLEOTIDE SEQUENCE</scope>
    <source>
        <strain evidence="6">FD0120</strain>
    </source>
</reference>
<comment type="subcellular location">
    <subcellularLocation>
        <location evidence="1">Membrane</location>
    </subcellularLocation>
</comment>
<dbReference type="InterPro" id="IPR006479">
    <property type="entry name" value="Holin"/>
</dbReference>
<evidence type="ECO:0000256" key="5">
    <source>
        <dbReference type="SAM" id="Phobius"/>
    </source>
</evidence>
<dbReference type="TCDB" id="1.E.31.1.7">
    <property type="family name" value="the spp1 holin (spp1 holin) family"/>
</dbReference>
<evidence type="ECO:0000256" key="4">
    <source>
        <dbReference type="ARBA" id="ARBA00023136"/>
    </source>
</evidence>
<protein>
    <submittedName>
        <fullName evidence="6">XpaL2 homologous protein</fullName>
    </submittedName>
</protein>
<keyword evidence="2 5" id="KW-0812">Transmembrane</keyword>
<dbReference type="EMBL" id="D49712">
    <property type="protein sequence ID" value="BAA08562.1"/>
    <property type="molecule type" value="Genomic_DNA"/>
</dbReference>
<keyword evidence="4 5" id="KW-0472">Membrane</keyword>
<sequence>MMKHIDKGTVVRTVLLFIALVNQTLIMFGKPGLPIGEDQINTLADALYVAGSAAFTITASLIAWYKNNYITSRGRRQKETLKEQGILKK</sequence>
<dbReference type="NCBIfam" id="TIGR01592">
    <property type="entry name" value="holin_SPP1"/>
    <property type="match status" value="1"/>
</dbReference>
<evidence type="ECO:0000256" key="1">
    <source>
        <dbReference type="ARBA" id="ARBA00004370"/>
    </source>
</evidence>
<dbReference type="Pfam" id="PF04688">
    <property type="entry name" value="Holin_SPP1"/>
    <property type="match status" value="1"/>
</dbReference>